<proteinExistence type="inferred from homology"/>
<evidence type="ECO:0000313" key="12">
    <source>
        <dbReference type="Proteomes" id="UP000229498"/>
    </source>
</evidence>
<dbReference type="GO" id="GO:0003735">
    <property type="term" value="F:structural constituent of ribosome"/>
    <property type="evidence" value="ECO:0007669"/>
    <property type="project" value="InterPro"/>
</dbReference>
<dbReference type="AlphaFoldDB" id="A0A2M9G513"/>
<comment type="caution">
    <text evidence="11">The sequence shown here is derived from an EMBL/GenBank/DDBJ whole genome shotgun (WGS) entry which is preliminary data.</text>
</comment>
<dbReference type="GO" id="GO:0005840">
    <property type="term" value="C:ribosome"/>
    <property type="evidence" value="ECO:0007669"/>
    <property type="project" value="UniProtKB-KW"/>
</dbReference>
<keyword evidence="2 7" id="KW-0699">rRNA-binding</keyword>
<keyword evidence="8" id="KW-0175">Coiled coil</keyword>
<dbReference type="GO" id="GO:1990904">
    <property type="term" value="C:ribonucleoprotein complex"/>
    <property type="evidence" value="ECO:0007669"/>
    <property type="project" value="UniProtKB-KW"/>
</dbReference>
<keyword evidence="4 7" id="KW-0689">Ribosomal protein</keyword>
<feature type="domain" description="Ribosomal protein L9" evidence="10">
    <location>
        <begin position="13"/>
        <end position="40"/>
    </location>
</feature>
<keyword evidence="12" id="KW-1185">Reference proteome</keyword>
<evidence type="ECO:0000256" key="4">
    <source>
        <dbReference type="ARBA" id="ARBA00022980"/>
    </source>
</evidence>
<dbReference type="InterPro" id="IPR036791">
    <property type="entry name" value="Ribosomal_bL9_C_sf"/>
</dbReference>
<dbReference type="InterPro" id="IPR036935">
    <property type="entry name" value="Ribosomal_bL9_N_sf"/>
</dbReference>
<dbReference type="PANTHER" id="PTHR21368">
    <property type="entry name" value="50S RIBOSOMAL PROTEIN L9"/>
    <property type="match status" value="1"/>
</dbReference>
<dbReference type="Pfam" id="PF01281">
    <property type="entry name" value="Ribosomal_L9_N"/>
    <property type="match status" value="1"/>
</dbReference>
<evidence type="ECO:0000256" key="9">
    <source>
        <dbReference type="SAM" id="MobiDB-lite"/>
    </source>
</evidence>
<dbReference type="SUPFAM" id="SSF55658">
    <property type="entry name" value="L9 N-domain-like"/>
    <property type="match status" value="1"/>
</dbReference>
<dbReference type="Proteomes" id="UP000229498">
    <property type="component" value="Unassembled WGS sequence"/>
</dbReference>
<name>A0A2M9G513_9PROT</name>
<dbReference type="GO" id="GO:0019843">
    <property type="term" value="F:rRNA binding"/>
    <property type="evidence" value="ECO:0007669"/>
    <property type="project" value="UniProtKB-UniRule"/>
</dbReference>
<dbReference type="InterPro" id="IPR009027">
    <property type="entry name" value="Ribosomal_bL9/RNase_H1_N"/>
</dbReference>
<dbReference type="InterPro" id="IPR020070">
    <property type="entry name" value="Ribosomal_bL9_N"/>
</dbReference>
<dbReference type="NCBIfam" id="TIGR00158">
    <property type="entry name" value="L9"/>
    <property type="match status" value="1"/>
</dbReference>
<organism evidence="11 12">
    <name type="scientific">Minwuia thermotolerans</name>
    <dbReference type="NCBI Taxonomy" id="2056226"/>
    <lineage>
        <taxon>Bacteria</taxon>
        <taxon>Pseudomonadati</taxon>
        <taxon>Pseudomonadota</taxon>
        <taxon>Alphaproteobacteria</taxon>
        <taxon>Minwuiales</taxon>
        <taxon>Minwuiaceae</taxon>
        <taxon>Minwuia</taxon>
    </lineage>
</organism>
<dbReference type="InterPro" id="IPR020069">
    <property type="entry name" value="Ribosomal_bL9_C"/>
</dbReference>
<evidence type="ECO:0000256" key="6">
    <source>
        <dbReference type="ARBA" id="ARBA00035292"/>
    </source>
</evidence>
<dbReference type="InterPro" id="IPR000244">
    <property type="entry name" value="Ribosomal_bL9"/>
</dbReference>
<dbReference type="HAMAP" id="MF_00503">
    <property type="entry name" value="Ribosomal_bL9"/>
    <property type="match status" value="1"/>
</dbReference>
<evidence type="ECO:0000256" key="8">
    <source>
        <dbReference type="SAM" id="Coils"/>
    </source>
</evidence>
<evidence type="ECO:0000256" key="1">
    <source>
        <dbReference type="ARBA" id="ARBA00010605"/>
    </source>
</evidence>
<dbReference type="SUPFAM" id="SSF55653">
    <property type="entry name" value="Ribosomal protein L9 C-domain"/>
    <property type="match status" value="1"/>
</dbReference>
<evidence type="ECO:0000256" key="3">
    <source>
        <dbReference type="ARBA" id="ARBA00022884"/>
    </source>
</evidence>
<accession>A0A2M9G513</accession>
<evidence type="ECO:0000256" key="7">
    <source>
        <dbReference type="HAMAP-Rule" id="MF_00503"/>
    </source>
</evidence>
<evidence type="ECO:0000259" key="10">
    <source>
        <dbReference type="PROSITE" id="PS00651"/>
    </source>
</evidence>
<dbReference type="RefSeq" id="WP_109794266.1">
    <property type="nucleotide sequence ID" value="NZ_PHIG01000018.1"/>
</dbReference>
<dbReference type="Gene3D" id="3.10.430.100">
    <property type="entry name" value="Ribosomal protein L9, C-terminal domain"/>
    <property type="match status" value="1"/>
</dbReference>
<evidence type="ECO:0000256" key="5">
    <source>
        <dbReference type="ARBA" id="ARBA00023274"/>
    </source>
</evidence>
<dbReference type="InterPro" id="IPR020594">
    <property type="entry name" value="Ribosomal_bL9_bac/chp"/>
</dbReference>
<dbReference type="EMBL" id="PHIG01000018">
    <property type="protein sequence ID" value="PJK30794.1"/>
    <property type="molecule type" value="Genomic_DNA"/>
</dbReference>
<gene>
    <name evidence="7" type="primary">rplI</name>
    <name evidence="11" type="ORF">CVT23_05345</name>
</gene>
<dbReference type="GO" id="GO:0006412">
    <property type="term" value="P:translation"/>
    <property type="evidence" value="ECO:0007669"/>
    <property type="project" value="UniProtKB-UniRule"/>
</dbReference>
<evidence type="ECO:0000313" key="11">
    <source>
        <dbReference type="EMBL" id="PJK30794.1"/>
    </source>
</evidence>
<feature type="region of interest" description="Disordered" evidence="9">
    <location>
        <begin position="197"/>
        <end position="216"/>
    </location>
</feature>
<feature type="coiled-coil region" evidence="8">
    <location>
        <begin position="44"/>
        <end position="71"/>
    </location>
</feature>
<evidence type="ECO:0000256" key="2">
    <source>
        <dbReference type="ARBA" id="ARBA00022730"/>
    </source>
</evidence>
<feature type="compositionally biased region" description="Acidic residues" evidence="9">
    <location>
        <begin position="201"/>
        <end position="216"/>
    </location>
</feature>
<dbReference type="Gene3D" id="3.40.5.10">
    <property type="entry name" value="Ribosomal protein L9, N-terminal domain"/>
    <property type="match status" value="1"/>
</dbReference>
<sequence length="216" mass="24154">MKVILLERIDKLGQMGDVVTVKNGYARNFLLPHGKAQRATDATLREFQSRRKQLEAKNLELRKEAEDIAGRMKGLKVTVIRQSSDSGQLYGSVNTRDITDGISEAGFTIERRQVQLTRPIKTIGVHDVTIRLHPEVMVDVGINVARSEDEAAAQLRGENVFTRGDEDEEEYFDVEEAAEEIFEKGPASHEELIEAISRATDEEDDEGAAAEEEEKA</sequence>
<dbReference type="PROSITE" id="PS00651">
    <property type="entry name" value="RIBOSOMAL_L9"/>
    <property type="match status" value="1"/>
</dbReference>
<protein>
    <recommendedName>
        <fullName evidence="6 7">Large ribosomal subunit protein bL9</fullName>
    </recommendedName>
</protein>
<comment type="similarity">
    <text evidence="1 7">Belongs to the bacterial ribosomal protein bL9 family.</text>
</comment>
<keyword evidence="3 7" id="KW-0694">RNA-binding</keyword>
<dbReference type="Pfam" id="PF03948">
    <property type="entry name" value="Ribosomal_L9_C"/>
    <property type="match status" value="1"/>
</dbReference>
<comment type="function">
    <text evidence="7">Binds to the 23S rRNA.</text>
</comment>
<reference evidence="11 12" key="1">
    <citation type="submission" date="2017-11" db="EMBL/GenBank/DDBJ databases">
        <title>Draft genome sequence of Rhizobiales bacterium SY3-13.</title>
        <authorList>
            <person name="Sun C."/>
        </authorList>
    </citation>
    <scope>NUCLEOTIDE SEQUENCE [LARGE SCALE GENOMIC DNA]</scope>
    <source>
        <strain evidence="11 12">SY3-13</strain>
    </source>
</reference>
<keyword evidence="5 7" id="KW-0687">Ribonucleoprotein</keyword>
<dbReference type="OrthoDB" id="9788336at2"/>